<feature type="transmembrane region" description="Helical" evidence="7">
    <location>
        <begin position="229"/>
        <end position="245"/>
    </location>
</feature>
<feature type="transmembrane region" description="Helical" evidence="7">
    <location>
        <begin position="198"/>
        <end position="217"/>
    </location>
</feature>
<feature type="compositionally biased region" description="Basic and acidic residues" evidence="6">
    <location>
        <begin position="1"/>
        <end position="31"/>
    </location>
</feature>
<evidence type="ECO:0000256" key="3">
    <source>
        <dbReference type="ARBA" id="ARBA00022692"/>
    </source>
</evidence>
<accession>A0A124SE86</accession>
<proteinExistence type="inferred from homology"/>
<reference evidence="8 9" key="1">
    <citation type="journal article" date="2016" name="Sci. Rep.">
        <title>The genome sequence of the outbreeding globe artichoke constructed de novo incorporating a phase-aware low-pass sequencing strategy of F1 progeny.</title>
        <authorList>
            <person name="Scaglione D."/>
            <person name="Reyes-Chin-Wo S."/>
            <person name="Acquadro A."/>
            <person name="Froenicke L."/>
            <person name="Portis E."/>
            <person name="Beitel C."/>
            <person name="Tirone M."/>
            <person name="Mauro R."/>
            <person name="Lo Monaco A."/>
            <person name="Mauromicale G."/>
            <person name="Faccioli P."/>
            <person name="Cattivelli L."/>
            <person name="Rieseberg L."/>
            <person name="Michelmore R."/>
            <person name="Lanteri S."/>
        </authorList>
    </citation>
    <scope>NUCLEOTIDE SEQUENCE [LARGE SCALE GENOMIC DNA]</scope>
    <source>
        <strain evidence="8">2C</strain>
    </source>
</reference>
<dbReference type="STRING" id="59895.A0A124SE86"/>
<keyword evidence="9" id="KW-1185">Reference proteome</keyword>
<evidence type="ECO:0000256" key="7">
    <source>
        <dbReference type="SAM" id="Phobius"/>
    </source>
</evidence>
<protein>
    <submittedName>
        <fullName evidence="8">Uncharacterized protein family UPF0220</fullName>
    </submittedName>
</protein>
<evidence type="ECO:0000313" key="8">
    <source>
        <dbReference type="EMBL" id="KVH99310.1"/>
    </source>
</evidence>
<evidence type="ECO:0000256" key="2">
    <source>
        <dbReference type="ARBA" id="ARBA00005335"/>
    </source>
</evidence>
<name>A0A124SE86_CYNCS</name>
<gene>
    <name evidence="8" type="ORF">Ccrd_022459</name>
</gene>
<keyword evidence="4 7" id="KW-1133">Transmembrane helix</keyword>
<organism evidence="8 9">
    <name type="scientific">Cynara cardunculus var. scolymus</name>
    <name type="common">Globe artichoke</name>
    <name type="synonym">Cynara scolymus</name>
    <dbReference type="NCBI Taxonomy" id="59895"/>
    <lineage>
        <taxon>Eukaryota</taxon>
        <taxon>Viridiplantae</taxon>
        <taxon>Streptophyta</taxon>
        <taxon>Embryophyta</taxon>
        <taxon>Tracheophyta</taxon>
        <taxon>Spermatophyta</taxon>
        <taxon>Magnoliopsida</taxon>
        <taxon>eudicotyledons</taxon>
        <taxon>Gunneridae</taxon>
        <taxon>Pentapetalae</taxon>
        <taxon>asterids</taxon>
        <taxon>campanulids</taxon>
        <taxon>Asterales</taxon>
        <taxon>Asteraceae</taxon>
        <taxon>Carduoideae</taxon>
        <taxon>Cardueae</taxon>
        <taxon>Carduinae</taxon>
        <taxon>Cynara</taxon>
    </lineage>
</organism>
<keyword evidence="3 7" id="KW-0812">Transmembrane</keyword>
<dbReference type="AlphaFoldDB" id="A0A124SE86"/>
<comment type="similarity">
    <text evidence="2">Belongs to the UPF0220 family.</text>
</comment>
<feature type="transmembrane region" description="Helical" evidence="7">
    <location>
        <begin position="157"/>
        <end position="177"/>
    </location>
</feature>
<sequence length="246" mass="27366">MDERQMVLHGEVDPRVEKPKDSEARESELKKNVRPSGLTSSTYATGTNASHVLVKLQRSTVDSDIDRSIDDCRQLIHKPFPQFLVLFSIVESCDSTHLRNPTRRSGINPWIYLNCGEYSGQALPAPFLEPAGGFGSTLSFAVLLKSRFSTIFLFDLFWGYGLLLVGIFASLAALMFNCVRREDIDYSPYEEGEWRLKLWLFLAYVVSFVSLAASVGLLIQDALVPEGPSAWAGTAGVLQCVLVLIR</sequence>
<dbReference type="Proteomes" id="UP000243975">
    <property type="component" value="Unassembled WGS sequence"/>
</dbReference>
<comment type="caution">
    <text evidence="8">The sequence shown here is derived from an EMBL/GenBank/DDBJ whole genome shotgun (WGS) entry which is preliminary data.</text>
</comment>
<evidence type="ECO:0000256" key="6">
    <source>
        <dbReference type="SAM" id="MobiDB-lite"/>
    </source>
</evidence>
<evidence type="ECO:0000256" key="1">
    <source>
        <dbReference type="ARBA" id="ARBA00004141"/>
    </source>
</evidence>
<keyword evidence="5 7" id="KW-0472">Membrane</keyword>
<dbReference type="GO" id="GO:0016020">
    <property type="term" value="C:membrane"/>
    <property type="evidence" value="ECO:0007669"/>
    <property type="project" value="UniProtKB-SubCell"/>
</dbReference>
<dbReference type="PANTHER" id="PTHR13180">
    <property type="entry name" value="SMALL MEMBRANE PROTEIN-RELATED"/>
    <property type="match status" value="1"/>
</dbReference>
<dbReference type="EMBL" id="LEKV01003620">
    <property type="protein sequence ID" value="KVH99310.1"/>
    <property type="molecule type" value="Genomic_DNA"/>
</dbReference>
<comment type="subcellular location">
    <subcellularLocation>
        <location evidence="1">Membrane</location>
        <topology evidence="1">Multi-pass membrane protein</topology>
    </subcellularLocation>
</comment>
<dbReference type="InterPro" id="IPR007919">
    <property type="entry name" value="UPF0220"/>
</dbReference>
<evidence type="ECO:0000313" key="9">
    <source>
        <dbReference type="Proteomes" id="UP000243975"/>
    </source>
</evidence>
<feature type="region of interest" description="Disordered" evidence="6">
    <location>
        <begin position="1"/>
        <end position="43"/>
    </location>
</feature>
<evidence type="ECO:0000256" key="4">
    <source>
        <dbReference type="ARBA" id="ARBA00022989"/>
    </source>
</evidence>
<dbReference type="Pfam" id="PF05255">
    <property type="entry name" value="UPF0220"/>
    <property type="match status" value="1"/>
</dbReference>
<evidence type="ECO:0000256" key="5">
    <source>
        <dbReference type="ARBA" id="ARBA00023136"/>
    </source>
</evidence>
<dbReference type="Gramene" id="KVH99310">
    <property type="protein sequence ID" value="KVH99310"/>
    <property type="gene ID" value="Ccrd_022459"/>
</dbReference>